<feature type="region of interest" description="Disordered" evidence="8">
    <location>
        <begin position="613"/>
        <end position="644"/>
    </location>
</feature>
<feature type="repeat" description="ANK" evidence="7">
    <location>
        <begin position="171"/>
        <end position="203"/>
    </location>
</feature>
<evidence type="ECO:0000256" key="3">
    <source>
        <dbReference type="ARBA" id="ARBA00022737"/>
    </source>
</evidence>
<dbReference type="PANTHER" id="PTHR24186">
    <property type="entry name" value="PROTEIN PHOSPHATASE 1 REGULATORY SUBUNIT"/>
    <property type="match status" value="1"/>
</dbReference>
<evidence type="ECO:0000256" key="5">
    <source>
        <dbReference type="ARBA" id="ARBA00023043"/>
    </source>
</evidence>
<reference evidence="11 12" key="1">
    <citation type="submission" date="2021-02" db="EMBL/GenBank/DDBJ databases">
        <title>Plant Genome Project.</title>
        <authorList>
            <person name="Zhang R.-G."/>
        </authorList>
    </citation>
    <scope>NUCLEOTIDE SEQUENCE [LARGE SCALE GENOMIC DNA]</scope>
    <source>
        <tissue evidence="11">Leaves</tissue>
    </source>
</reference>
<dbReference type="PROSITE" id="PS50088">
    <property type="entry name" value="ANK_REPEAT"/>
    <property type="match status" value="3"/>
</dbReference>
<dbReference type="Pfam" id="PF13962">
    <property type="entry name" value="PGG"/>
    <property type="match status" value="1"/>
</dbReference>
<evidence type="ECO:0000313" key="11">
    <source>
        <dbReference type="EMBL" id="KAH7565283.1"/>
    </source>
</evidence>
<evidence type="ECO:0000256" key="2">
    <source>
        <dbReference type="ARBA" id="ARBA00022692"/>
    </source>
</evidence>
<feature type="transmembrane region" description="Helical" evidence="9">
    <location>
        <begin position="573"/>
        <end position="599"/>
    </location>
</feature>
<keyword evidence="4 9" id="KW-1133">Transmembrane helix</keyword>
<evidence type="ECO:0000256" key="8">
    <source>
        <dbReference type="SAM" id="MobiDB-lite"/>
    </source>
</evidence>
<dbReference type="InterPro" id="IPR002110">
    <property type="entry name" value="Ankyrin_rpt"/>
</dbReference>
<name>A0ABQ8HM01_9ROSI</name>
<feature type="region of interest" description="Disordered" evidence="8">
    <location>
        <begin position="402"/>
        <end position="436"/>
    </location>
</feature>
<evidence type="ECO:0000259" key="10">
    <source>
        <dbReference type="Pfam" id="PF13962"/>
    </source>
</evidence>
<dbReference type="Gene3D" id="1.25.40.20">
    <property type="entry name" value="Ankyrin repeat-containing domain"/>
    <property type="match status" value="1"/>
</dbReference>
<comment type="subcellular location">
    <subcellularLocation>
        <location evidence="1">Membrane</location>
        <topology evidence="1">Multi-pass membrane protein</topology>
    </subcellularLocation>
</comment>
<evidence type="ECO:0000256" key="9">
    <source>
        <dbReference type="SAM" id="Phobius"/>
    </source>
</evidence>
<evidence type="ECO:0000256" key="6">
    <source>
        <dbReference type="ARBA" id="ARBA00023136"/>
    </source>
</evidence>
<feature type="compositionally biased region" description="Low complexity" evidence="8">
    <location>
        <begin position="411"/>
        <end position="424"/>
    </location>
</feature>
<keyword evidence="5 7" id="KW-0040">ANK repeat</keyword>
<dbReference type="InterPro" id="IPR036770">
    <property type="entry name" value="Ankyrin_rpt-contain_sf"/>
</dbReference>
<accession>A0ABQ8HM01</accession>
<feature type="domain" description="PGG" evidence="10">
    <location>
        <begin position="456"/>
        <end position="565"/>
    </location>
</feature>
<feature type="transmembrane region" description="Helical" evidence="9">
    <location>
        <begin position="514"/>
        <end position="532"/>
    </location>
</feature>
<keyword evidence="6 9" id="KW-0472">Membrane</keyword>
<evidence type="ECO:0000256" key="1">
    <source>
        <dbReference type="ARBA" id="ARBA00004141"/>
    </source>
</evidence>
<keyword evidence="3" id="KW-0677">Repeat</keyword>
<protein>
    <recommendedName>
        <fullName evidence="10">PGG domain-containing protein</fullName>
    </recommendedName>
</protein>
<evidence type="ECO:0000313" key="12">
    <source>
        <dbReference type="Proteomes" id="UP000827721"/>
    </source>
</evidence>
<organism evidence="11 12">
    <name type="scientific">Xanthoceras sorbifolium</name>
    <dbReference type="NCBI Taxonomy" id="99658"/>
    <lineage>
        <taxon>Eukaryota</taxon>
        <taxon>Viridiplantae</taxon>
        <taxon>Streptophyta</taxon>
        <taxon>Embryophyta</taxon>
        <taxon>Tracheophyta</taxon>
        <taxon>Spermatophyta</taxon>
        <taxon>Magnoliopsida</taxon>
        <taxon>eudicotyledons</taxon>
        <taxon>Gunneridae</taxon>
        <taxon>Pentapetalae</taxon>
        <taxon>rosids</taxon>
        <taxon>malvids</taxon>
        <taxon>Sapindales</taxon>
        <taxon>Sapindaceae</taxon>
        <taxon>Xanthoceroideae</taxon>
        <taxon>Xanthoceras</taxon>
    </lineage>
</organism>
<dbReference type="SMART" id="SM00248">
    <property type="entry name" value="ANK"/>
    <property type="match status" value="8"/>
</dbReference>
<comment type="caution">
    <text evidence="11">The sequence shown here is derived from an EMBL/GenBank/DDBJ whole genome shotgun (WGS) entry which is preliminary data.</text>
</comment>
<dbReference type="InterPro" id="IPR026961">
    <property type="entry name" value="PGG_dom"/>
</dbReference>
<feature type="compositionally biased region" description="Polar residues" evidence="8">
    <location>
        <begin position="613"/>
        <end position="633"/>
    </location>
</feature>
<dbReference type="PROSITE" id="PS50297">
    <property type="entry name" value="ANK_REP_REGION"/>
    <property type="match status" value="3"/>
</dbReference>
<feature type="repeat" description="ANK" evidence="7">
    <location>
        <begin position="205"/>
        <end position="226"/>
    </location>
</feature>
<evidence type="ECO:0000256" key="4">
    <source>
        <dbReference type="ARBA" id="ARBA00022989"/>
    </source>
</evidence>
<dbReference type="Proteomes" id="UP000827721">
    <property type="component" value="Unassembled WGS sequence"/>
</dbReference>
<feature type="compositionally biased region" description="Basic residues" evidence="8">
    <location>
        <begin position="426"/>
        <end position="436"/>
    </location>
</feature>
<proteinExistence type="predicted"/>
<sequence length="644" mass="72257">MDRRVFGAIARNDIPTFVSLVQEDEGILEQTTAGSLNTVLHLASMYGHINLVMEIVKLRPEMAAAENKKLETPLHEACRQGDIEIVLLLLKTNPWLSCKPNLKNQSALFITCSNGHLKVVKLLLNQPWFVGIEEDEAQQNSLHVAASKGHTDIVQHLLNLCPNLAHNTDEHGQSPLHYACSKGHVSITTMLLRFDLNLALQFDNSGHTPLHLAAIKGDVEILEEFVALAPASFQFLTKYGETVFHLAARFNHFIAFGYLAKVFCDTYLFHQPDQFGNNILHFAISRGHYHLAENIIHTTKMEINYQNCEGHTALDILNRDLDTPEVHRLKDQMKKAGGKTGIEFCQSTVIESPRDALERKFEISQNENSAPLDLIVNNEPTQQLPALKIKRRARANVVWKPEVQDNDVSEPESSSNNSRSSQTSMRGRKRQSLKRRKELVEKYNRRHTKQHDAYTEALQNARNTITLAAILIATVTFTAGISPPGGVYQEGPMKGKSVAGRTTAFKVFAVSNNIALFTSLCIVIVLVSIIPFRRKPLMRLLMIAHKIMWVAVAFMAAAYVAATWVTMPCYGNMWTFGVLVSICSGTLGSVFICLGVMLVRHWLRKLKWRKQARTSPTTNNKDENQSLSSNSDVHSARSFGYHTY</sequence>
<dbReference type="PANTHER" id="PTHR24186:SF38">
    <property type="entry name" value="ANKYRIN REPEAT FAMILY PROTEIN"/>
    <property type="match status" value="1"/>
</dbReference>
<keyword evidence="2 9" id="KW-0812">Transmembrane</keyword>
<gene>
    <name evidence="11" type="ORF">JRO89_XS09G0180400</name>
</gene>
<evidence type="ECO:0000256" key="7">
    <source>
        <dbReference type="PROSITE-ProRule" id="PRU00023"/>
    </source>
</evidence>
<feature type="transmembrane region" description="Helical" evidence="9">
    <location>
        <begin position="544"/>
        <end position="567"/>
    </location>
</feature>
<feature type="repeat" description="ANK" evidence="7">
    <location>
        <begin position="69"/>
        <end position="91"/>
    </location>
</feature>
<keyword evidence="12" id="KW-1185">Reference proteome</keyword>
<dbReference type="Pfam" id="PF12796">
    <property type="entry name" value="Ank_2"/>
    <property type="match status" value="2"/>
</dbReference>
<dbReference type="EMBL" id="JAFEMO010000009">
    <property type="protein sequence ID" value="KAH7565283.1"/>
    <property type="molecule type" value="Genomic_DNA"/>
</dbReference>
<dbReference type="SUPFAM" id="SSF48403">
    <property type="entry name" value="Ankyrin repeat"/>
    <property type="match status" value="1"/>
</dbReference>